<dbReference type="InterPro" id="IPR002935">
    <property type="entry name" value="SAM_O-MeTrfase"/>
</dbReference>
<name>A0A812V9K2_9DINO</name>
<evidence type="ECO:0000256" key="7">
    <source>
        <dbReference type="SAM" id="MobiDB-lite"/>
    </source>
</evidence>
<feature type="region of interest" description="Disordered" evidence="7">
    <location>
        <begin position="343"/>
        <end position="374"/>
    </location>
</feature>
<dbReference type="OrthoDB" id="434983at2759"/>
<organism evidence="8 9">
    <name type="scientific">Symbiodinium natans</name>
    <dbReference type="NCBI Taxonomy" id="878477"/>
    <lineage>
        <taxon>Eukaryota</taxon>
        <taxon>Sar</taxon>
        <taxon>Alveolata</taxon>
        <taxon>Dinophyceae</taxon>
        <taxon>Suessiales</taxon>
        <taxon>Symbiodiniaceae</taxon>
        <taxon>Symbiodinium</taxon>
    </lineage>
</organism>
<keyword evidence="3" id="KW-0808">Transferase</keyword>
<dbReference type="GO" id="GO:0016206">
    <property type="term" value="F:catechol O-methyltransferase activity"/>
    <property type="evidence" value="ECO:0007669"/>
    <property type="project" value="UniProtKB-EC"/>
</dbReference>
<feature type="compositionally biased region" description="Basic and acidic residues" evidence="7">
    <location>
        <begin position="226"/>
        <end position="239"/>
    </location>
</feature>
<dbReference type="Pfam" id="PF01596">
    <property type="entry name" value="Methyltransf_3"/>
    <property type="match status" value="1"/>
</dbReference>
<gene>
    <name evidence="8" type="primary">COMT</name>
    <name evidence="8" type="ORF">SNAT2548_LOCUS34467</name>
</gene>
<evidence type="ECO:0000313" key="8">
    <source>
        <dbReference type="EMBL" id="CAE7606116.1"/>
    </source>
</evidence>
<keyword evidence="2" id="KW-0489">Methyltransferase</keyword>
<accession>A0A812V9K2</accession>
<evidence type="ECO:0000256" key="5">
    <source>
        <dbReference type="ARBA" id="ARBA00022939"/>
    </source>
</evidence>
<sequence length="884" mass="97669">MSGITNWSHHADLLRDLGAGPPWRRASPDVLDDLEQEQLASMRVRDRLLRRVMHLRTPELRKLQDADYMTEHNYSVLACPLSEDLPFSGQGHLQGHVVWVYSDPLQEKRLWPAFQSIGINLEDVHELEVFPDSCSSFEAELFLTSEPVFRWDTATHSQLEAVIAEALGTDADTELLPFRHVVIVKNTFIDLDDAPRMPTLARVSTTPARYVGKDAEEEDEDEDEEGPGKDTGDTGKQEEEGYDQAPAMPELYRTATYDEYEPEVNWKWTVSSPPPAGDAVGGAGYAGALPIPSPCPQPAQPVPGTAIIMVPANMAGMPIGSPTAVPIPAGMPPSQLFDRWPQGIPTAMPQEGASSPRPSPETAADLPVAPPTAAPRAPVLQRAFSVNSRIFRIHWTVDARVLKTSDREKVSPPFEVSMDGKEIQFKMCLRPSLTSESRGGASFRKAKGKGTVDLRCLNEISPTRSCAVTFRVAIGKGSESHKVSKTMKHDFSQKPICQLEGEEEWDFKTVTDEETQTFVVVLEVVTIEVEPEHAMAAQRLAFHAGVSHKIDVWTGHSSDVLRTLADRYSGATPRFALVFMDQCGSRFWQDLEILIQQDLLLPGAVILADNVLKPGAPLFLWHLFHGRGSQLFKAELVGLEEFAMEGVEDKGGRKIAPRTLSEKPENIAEGEVPGQDCMAVAVFQPTECSAHLSWFVLSRLPIQFQAVCGDVCFQVTTRNSGYIPVCTIRVFRLYDFEFYGWHESALTELHESACVCSANPFFCLTSLTPRWFSSSPRLKCRWASCSARLSMGKGPADDEIPESVLELELQANGAGSLLVCGRVCPWAWGAIWSTTHVRELQANKKRTQAFSPGSAPDLRFTNRCTEKTSSNHCPGPFRGLVCLC</sequence>
<dbReference type="AlphaFoldDB" id="A0A812V9K2"/>
<comment type="caution">
    <text evidence="8">The sequence shown here is derived from an EMBL/GenBank/DDBJ whole genome shotgun (WGS) entry which is preliminary data.</text>
</comment>
<feature type="region of interest" description="Disordered" evidence="7">
    <location>
        <begin position="200"/>
        <end position="249"/>
    </location>
</feature>
<feature type="compositionally biased region" description="Acidic residues" evidence="7">
    <location>
        <begin position="215"/>
        <end position="225"/>
    </location>
</feature>
<keyword evidence="4" id="KW-0949">S-adenosyl-L-methionine</keyword>
<protein>
    <recommendedName>
        <fullName evidence="1">catechol O-methyltransferase</fullName>
        <ecNumber evidence="1">2.1.1.6</ecNumber>
    </recommendedName>
</protein>
<dbReference type="PANTHER" id="PTHR43836">
    <property type="entry name" value="CATECHOL O-METHYLTRANSFERASE 1-RELATED"/>
    <property type="match status" value="1"/>
</dbReference>
<proteinExistence type="inferred from homology"/>
<dbReference type="PANTHER" id="PTHR43836:SF2">
    <property type="entry name" value="CATECHOL O-METHYLTRANSFERASE 1-RELATED"/>
    <property type="match status" value="1"/>
</dbReference>
<keyword evidence="9" id="KW-1185">Reference proteome</keyword>
<dbReference type="SUPFAM" id="SSF53335">
    <property type="entry name" value="S-adenosyl-L-methionine-dependent methyltransferases"/>
    <property type="match status" value="1"/>
</dbReference>
<dbReference type="EMBL" id="CAJNDS010002811">
    <property type="protein sequence ID" value="CAE7606116.1"/>
    <property type="molecule type" value="Genomic_DNA"/>
</dbReference>
<dbReference type="GO" id="GO:0032259">
    <property type="term" value="P:methylation"/>
    <property type="evidence" value="ECO:0007669"/>
    <property type="project" value="UniProtKB-KW"/>
</dbReference>
<evidence type="ECO:0000256" key="3">
    <source>
        <dbReference type="ARBA" id="ARBA00022679"/>
    </source>
</evidence>
<evidence type="ECO:0000313" key="9">
    <source>
        <dbReference type="Proteomes" id="UP000604046"/>
    </source>
</evidence>
<dbReference type="Gene3D" id="3.40.50.150">
    <property type="entry name" value="Vaccinia Virus protein VP39"/>
    <property type="match status" value="1"/>
</dbReference>
<dbReference type="EC" id="2.1.1.6" evidence="1"/>
<evidence type="ECO:0000256" key="6">
    <source>
        <dbReference type="ARBA" id="ARBA00023453"/>
    </source>
</evidence>
<evidence type="ECO:0000256" key="2">
    <source>
        <dbReference type="ARBA" id="ARBA00022603"/>
    </source>
</evidence>
<keyword evidence="5" id="KW-0128">Catecholamine metabolism</keyword>
<comment type="similarity">
    <text evidence="6">Belongs to the class I-like SAM-binding methyltransferase superfamily. Cation-dependent O-methyltransferase family.</text>
</comment>
<evidence type="ECO:0000256" key="1">
    <source>
        <dbReference type="ARBA" id="ARBA00012880"/>
    </source>
</evidence>
<reference evidence="8" key="1">
    <citation type="submission" date="2021-02" db="EMBL/GenBank/DDBJ databases">
        <authorList>
            <person name="Dougan E. K."/>
            <person name="Rhodes N."/>
            <person name="Thang M."/>
            <person name="Chan C."/>
        </authorList>
    </citation>
    <scope>NUCLEOTIDE SEQUENCE</scope>
</reference>
<dbReference type="InterPro" id="IPR029063">
    <property type="entry name" value="SAM-dependent_MTases_sf"/>
</dbReference>
<dbReference type="GO" id="GO:0006584">
    <property type="term" value="P:catecholamine metabolic process"/>
    <property type="evidence" value="ECO:0007669"/>
    <property type="project" value="UniProtKB-KW"/>
</dbReference>
<evidence type="ECO:0000256" key="4">
    <source>
        <dbReference type="ARBA" id="ARBA00022691"/>
    </source>
</evidence>
<dbReference type="Proteomes" id="UP000604046">
    <property type="component" value="Unassembled WGS sequence"/>
</dbReference>